<proteinExistence type="predicted"/>
<evidence type="ECO:0000259" key="1">
    <source>
        <dbReference type="Pfam" id="PF14471"/>
    </source>
</evidence>
<keyword evidence="3" id="KW-1185">Reference proteome</keyword>
<dbReference type="Pfam" id="PF14471">
    <property type="entry name" value="DUF4428"/>
    <property type="match status" value="1"/>
</dbReference>
<feature type="domain" description="DUF4428" evidence="1">
    <location>
        <begin position="9"/>
        <end position="55"/>
    </location>
</feature>
<dbReference type="EMBL" id="JAJEPS010000007">
    <property type="protein sequence ID" value="MCC2126208.1"/>
    <property type="molecule type" value="Genomic_DNA"/>
</dbReference>
<name>A0AAE3A875_9FIRM</name>
<evidence type="ECO:0000313" key="3">
    <source>
        <dbReference type="Proteomes" id="UP001198220"/>
    </source>
</evidence>
<reference evidence="2 3" key="1">
    <citation type="submission" date="2021-10" db="EMBL/GenBank/DDBJ databases">
        <title>Anaerobic single-cell dispensing facilitates the cultivation of human gut bacteria.</title>
        <authorList>
            <person name="Afrizal A."/>
        </authorList>
    </citation>
    <scope>NUCLEOTIDE SEQUENCE [LARGE SCALE GENOMIC DNA]</scope>
    <source>
        <strain evidence="2 3">CLA-AA-H276</strain>
    </source>
</reference>
<organism evidence="2 3">
    <name type="scientific">Hominiventricola filiformis</name>
    <dbReference type="NCBI Taxonomy" id="2885352"/>
    <lineage>
        <taxon>Bacteria</taxon>
        <taxon>Bacillati</taxon>
        <taxon>Bacillota</taxon>
        <taxon>Clostridia</taxon>
        <taxon>Lachnospirales</taxon>
        <taxon>Lachnospiraceae</taxon>
        <taxon>Hominiventricola</taxon>
    </lineage>
</organism>
<evidence type="ECO:0000313" key="2">
    <source>
        <dbReference type="EMBL" id="MCC2126208.1"/>
    </source>
</evidence>
<comment type="caution">
    <text evidence="2">The sequence shown here is derived from an EMBL/GenBank/DDBJ whole genome shotgun (WGS) entry which is preliminary data.</text>
</comment>
<sequence>MGFFDKKYCDVCGEKIGLLGNRKLEDGNLCKDCAAKLSPFFSERKSSTVEEIKQQLAYREENQRQIAGFRATRIIGDRMKVMVDELGKRFVVTSSSDILKANPDIIPLSDVISCNLDLQVDDTELKKEDAQGKEVSYNPPRFCYSYNFYIEISVRHPWFSQIRFRLNSSDIEIVDEATGMGAGMGRMMGSRRQSMVHPEYNMDYRKYQQMADEIVAVLTGQPTARSVAANVINNMADGQGFVNSVVSGIGAGAGMAGAGMMQNPNMMQGQAGMQNPNMMQGQAGMQNPNMMQGQAGMQNPNMMQGQTGMQNGSWVCSCGMTNTGRFCQNCGSPQPAARRLRCSNCGWEPTDPTHLPKFCPQCGSPL</sequence>
<dbReference type="AlphaFoldDB" id="A0AAE3A875"/>
<dbReference type="Proteomes" id="UP001198220">
    <property type="component" value="Unassembled WGS sequence"/>
</dbReference>
<gene>
    <name evidence="2" type="ORF">LKD36_08445</name>
</gene>
<accession>A0AAE3A875</accession>
<dbReference type="InterPro" id="IPR027872">
    <property type="entry name" value="DUF4428"/>
</dbReference>
<protein>
    <submittedName>
        <fullName evidence="2">DUF4428 domain-containing protein</fullName>
    </submittedName>
</protein>
<dbReference type="RefSeq" id="WP_308459332.1">
    <property type="nucleotide sequence ID" value="NZ_JAJEPS010000007.1"/>
</dbReference>